<dbReference type="STRING" id="180498.A0A067JZN4"/>
<dbReference type="OrthoDB" id="419768at2759"/>
<keyword evidence="1" id="KW-0479">Metal-binding</keyword>
<sequence length="149" mass="16670">MPRGTLEVLLVNAKGLEDTDFLNNMDPYVILSCRSQEQKSSVASGKGSNPEWNESFVFTISDTVTDIRLKIMDSDVGTADDFVGEAIIPLEPLFMEGSLPTTSYNVVKDQEYKGEIRLGLNFIPQERTNRGFQAEEENWGGYKQSSISY</sequence>
<dbReference type="EMBL" id="KK914993">
    <property type="protein sequence ID" value="KDP25475.1"/>
    <property type="molecule type" value="Genomic_DNA"/>
</dbReference>
<dbReference type="PANTHER" id="PTHR46502:SF2">
    <property type="entry name" value="16 KDA PHLOEM PROTEIN 2"/>
    <property type="match status" value="1"/>
</dbReference>
<dbReference type="SMART" id="SM00239">
    <property type="entry name" value="C2"/>
    <property type="match status" value="1"/>
</dbReference>
<keyword evidence="5" id="KW-1185">Reference proteome</keyword>
<reference evidence="4 5" key="1">
    <citation type="journal article" date="2014" name="PLoS ONE">
        <title>Global Analysis of Gene Expression Profiles in Physic Nut (Jatropha curcas L.) Seedlings Exposed to Salt Stress.</title>
        <authorList>
            <person name="Zhang L."/>
            <person name="Zhang C."/>
            <person name="Wu P."/>
            <person name="Chen Y."/>
            <person name="Li M."/>
            <person name="Jiang H."/>
            <person name="Wu G."/>
        </authorList>
    </citation>
    <scope>NUCLEOTIDE SEQUENCE [LARGE SCALE GENOMIC DNA]</scope>
    <source>
        <strain evidence="5">cv. GZQX0401</strain>
        <tissue evidence="4">Young leaves</tissue>
    </source>
</reference>
<dbReference type="PANTHER" id="PTHR46502">
    <property type="entry name" value="C2 DOMAIN-CONTAINING"/>
    <property type="match status" value="1"/>
</dbReference>
<evidence type="ECO:0000313" key="4">
    <source>
        <dbReference type="EMBL" id="KDP25475.1"/>
    </source>
</evidence>
<accession>A0A067JZN4</accession>
<dbReference type="SUPFAM" id="SSF49562">
    <property type="entry name" value="C2 domain (Calcium/lipid-binding domain, CaLB)"/>
    <property type="match status" value="1"/>
</dbReference>
<dbReference type="InterPro" id="IPR035892">
    <property type="entry name" value="C2_domain_sf"/>
</dbReference>
<dbReference type="Pfam" id="PF00168">
    <property type="entry name" value="C2"/>
    <property type="match status" value="1"/>
</dbReference>
<dbReference type="InterPro" id="IPR000008">
    <property type="entry name" value="C2_dom"/>
</dbReference>
<evidence type="ECO:0000256" key="1">
    <source>
        <dbReference type="ARBA" id="ARBA00022723"/>
    </source>
</evidence>
<dbReference type="KEGG" id="jcu:105645850"/>
<gene>
    <name evidence="4" type="ORF">JCGZ_20631</name>
</gene>
<feature type="domain" description="C2" evidence="3">
    <location>
        <begin position="1"/>
        <end position="103"/>
    </location>
</feature>
<dbReference type="GO" id="GO:0046872">
    <property type="term" value="F:metal ion binding"/>
    <property type="evidence" value="ECO:0007669"/>
    <property type="project" value="UniProtKB-KW"/>
</dbReference>
<dbReference type="PROSITE" id="PS50004">
    <property type="entry name" value="C2"/>
    <property type="match status" value="1"/>
</dbReference>
<evidence type="ECO:0000259" key="3">
    <source>
        <dbReference type="PROSITE" id="PS50004"/>
    </source>
</evidence>
<name>A0A067JZN4_JATCU</name>
<proteinExistence type="predicted"/>
<keyword evidence="2" id="KW-0106">Calcium</keyword>
<protein>
    <recommendedName>
        <fullName evidence="3">C2 domain-containing protein</fullName>
    </recommendedName>
</protein>
<dbReference type="Gene3D" id="2.60.40.150">
    <property type="entry name" value="C2 domain"/>
    <property type="match status" value="1"/>
</dbReference>
<organism evidence="4 5">
    <name type="scientific">Jatropha curcas</name>
    <name type="common">Barbados nut</name>
    <dbReference type="NCBI Taxonomy" id="180498"/>
    <lineage>
        <taxon>Eukaryota</taxon>
        <taxon>Viridiplantae</taxon>
        <taxon>Streptophyta</taxon>
        <taxon>Embryophyta</taxon>
        <taxon>Tracheophyta</taxon>
        <taxon>Spermatophyta</taxon>
        <taxon>Magnoliopsida</taxon>
        <taxon>eudicotyledons</taxon>
        <taxon>Gunneridae</taxon>
        <taxon>Pentapetalae</taxon>
        <taxon>rosids</taxon>
        <taxon>fabids</taxon>
        <taxon>Malpighiales</taxon>
        <taxon>Euphorbiaceae</taxon>
        <taxon>Crotonoideae</taxon>
        <taxon>Jatropheae</taxon>
        <taxon>Jatropha</taxon>
    </lineage>
</organism>
<evidence type="ECO:0000313" key="5">
    <source>
        <dbReference type="Proteomes" id="UP000027138"/>
    </source>
</evidence>
<dbReference type="Proteomes" id="UP000027138">
    <property type="component" value="Unassembled WGS sequence"/>
</dbReference>
<evidence type="ECO:0000256" key="2">
    <source>
        <dbReference type="ARBA" id="ARBA00022837"/>
    </source>
</evidence>
<dbReference type="AlphaFoldDB" id="A0A067JZN4"/>